<feature type="signal peptide" evidence="2">
    <location>
        <begin position="1"/>
        <end position="29"/>
    </location>
</feature>
<feature type="chain" id="PRO_5046432471" evidence="2">
    <location>
        <begin position="30"/>
        <end position="177"/>
    </location>
</feature>
<dbReference type="Gene3D" id="2.30.30.40">
    <property type="entry name" value="SH3 Domains"/>
    <property type="match status" value="1"/>
</dbReference>
<accession>A0ABU2NFK7</accession>
<dbReference type="Proteomes" id="UP001183202">
    <property type="component" value="Unassembled WGS sequence"/>
</dbReference>
<dbReference type="Pfam" id="PF08239">
    <property type="entry name" value="SH3_3"/>
    <property type="match status" value="1"/>
</dbReference>
<feature type="region of interest" description="Disordered" evidence="1">
    <location>
        <begin position="93"/>
        <end position="177"/>
    </location>
</feature>
<protein>
    <submittedName>
        <fullName evidence="4">SH3 domain-containing protein</fullName>
    </submittedName>
</protein>
<dbReference type="InterPro" id="IPR003646">
    <property type="entry name" value="SH3-like_bac-type"/>
</dbReference>
<evidence type="ECO:0000259" key="3">
    <source>
        <dbReference type="Pfam" id="PF08239"/>
    </source>
</evidence>
<keyword evidence="2" id="KW-0732">Signal</keyword>
<comment type="caution">
    <text evidence="4">The sequence shown here is derived from an EMBL/GenBank/DDBJ whole genome shotgun (WGS) entry which is preliminary data.</text>
</comment>
<organism evidence="4 5">
    <name type="scientific">Pseudonocardia charpentierae</name>
    <dbReference type="NCBI Taxonomy" id="3075545"/>
    <lineage>
        <taxon>Bacteria</taxon>
        <taxon>Bacillati</taxon>
        <taxon>Actinomycetota</taxon>
        <taxon>Actinomycetes</taxon>
        <taxon>Pseudonocardiales</taxon>
        <taxon>Pseudonocardiaceae</taxon>
        <taxon>Pseudonocardia</taxon>
    </lineage>
</organism>
<dbReference type="RefSeq" id="WP_311559248.1">
    <property type="nucleotide sequence ID" value="NZ_JAVREJ010000021.1"/>
</dbReference>
<evidence type="ECO:0000313" key="5">
    <source>
        <dbReference type="Proteomes" id="UP001183202"/>
    </source>
</evidence>
<name>A0ABU2NFK7_9PSEU</name>
<evidence type="ECO:0000256" key="1">
    <source>
        <dbReference type="SAM" id="MobiDB-lite"/>
    </source>
</evidence>
<evidence type="ECO:0000256" key="2">
    <source>
        <dbReference type="SAM" id="SignalP"/>
    </source>
</evidence>
<dbReference type="EMBL" id="JAVREJ010000021">
    <property type="protein sequence ID" value="MDT0352745.1"/>
    <property type="molecule type" value="Genomic_DNA"/>
</dbReference>
<feature type="domain" description="SH3b" evidence="3">
    <location>
        <begin position="44"/>
        <end position="92"/>
    </location>
</feature>
<feature type="compositionally biased region" description="Basic and acidic residues" evidence="1">
    <location>
        <begin position="133"/>
        <end position="163"/>
    </location>
</feature>
<gene>
    <name evidence="4" type="ORF">RM445_24790</name>
</gene>
<reference evidence="5" key="1">
    <citation type="submission" date="2023-07" db="EMBL/GenBank/DDBJ databases">
        <title>30 novel species of actinomycetes from the DSMZ collection.</title>
        <authorList>
            <person name="Nouioui I."/>
        </authorList>
    </citation>
    <scope>NUCLEOTIDE SEQUENCE [LARGE SCALE GENOMIC DNA]</scope>
    <source>
        <strain evidence="5">DSM 45834</strain>
    </source>
</reference>
<evidence type="ECO:0000313" key="4">
    <source>
        <dbReference type="EMBL" id="MDT0352745.1"/>
    </source>
</evidence>
<feature type="compositionally biased region" description="Low complexity" evidence="1">
    <location>
        <begin position="96"/>
        <end position="132"/>
    </location>
</feature>
<sequence>MNLSTRSTRTVAAVGAVVAAGTATFMAVAAGTASADEPGHCLQNVNVREEADVNSRIVAMCEAGTQVTIGPEKEGWAYLENLRGWASRDFIKADQAPAPATPAADRSGEAAADSSDDSSSASESASSSSSERAPSDETAGDRGSSEGNSRERADSGSESERPGSARVGGQDVAGLLR</sequence>
<keyword evidence="5" id="KW-1185">Reference proteome</keyword>
<proteinExistence type="predicted"/>